<proteinExistence type="predicted"/>
<sequence length="69" mass="7373">MKKCVVYGDMQADSAADQYPTVNLCDDCVEEDQKAGENTRIVTVEGAGDPDLGDSCEWCGAEASEEHTA</sequence>
<evidence type="ECO:0000313" key="2">
    <source>
        <dbReference type="Proteomes" id="UP000199467"/>
    </source>
</evidence>
<protein>
    <submittedName>
        <fullName evidence="1">Uncharacterized protein</fullName>
    </submittedName>
</protein>
<name>A0A1G6Q0D4_9GAMM</name>
<dbReference type="Proteomes" id="UP000199467">
    <property type="component" value="Unassembled WGS sequence"/>
</dbReference>
<dbReference type="EMBL" id="FMZQ01000007">
    <property type="protein sequence ID" value="SDC85384.1"/>
    <property type="molecule type" value="Genomic_DNA"/>
</dbReference>
<keyword evidence="2" id="KW-1185">Reference proteome</keyword>
<accession>A0A1G6Q0D4</accession>
<reference evidence="2" key="1">
    <citation type="submission" date="2016-10" db="EMBL/GenBank/DDBJ databases">
        <authorList>
            <person name="Varghese N."/>
            <person name="Submissions S."/>
        </authorList>
    </citation>
    <scope>NUCLEOTIDE SEQUENCE [LARGE SCALE GENOMIC DNA]</scope>
    <source>
        <strain evidence="2">DSM 26382</strain>
    </source>
</reference>
<evidence type="ECO:0000313" key="1">
    <source>
        <dbReference type="EMBL" id="SDC85384.1"/>
    </source>
</evidence>
<dbReference type="AlphaFoldDB" id="A0A1G6Q0D4"/>
<gene>
    <name evidence="1" type="ORF">SAMN05216576_107170</name>
</gene>
<dbReference type="RefSeq" id="WP_069901379.1">
    <property type="nucleotide sequence ID" value="NZ_FMZQ01000007.1"/>
</dbReference>
<organism evidence="1 2">
    <name type="scientific">Ectopseudomonas chengduensis</name>
    <dbReference type="NCBI Taxonomy" id="489632"/>
    <lineage>
        <taxon>Bacteria</taxon>
        <taxon>Pseudomonadati</taxon>
        <taxon>Pseudomonadota</taxon>
        <taxon>Gammaproteobacteria</taxon>
        <taxon>Pseudomonadales</taxon>
        <taxon>Pseudomonadaceae</taxon>
        <taxon>Ectopseudomonas</taxon>
    </lineage>
</organism>